<feature type="domain" description="F-box/LRR-repeat protein 15/At3g58940/PEG3-like LRR" evidence="1">
    <location>
        <begin position="83"/>
        <end position="202"/>
    </location>
</feature>
<name>A0AAV2G7I0_9ROSI</name>
<dbReference type="Gene3D" id="3.80.10.10">
    <property type="entry name" value="Ribonuclease Inhibitor"/>
    <property type="match status" value="1"/>
</dbReference>
<dbReference type="Proteomes" id="UP001497516">
    <property type="component" value="Chromosome 8"/>
</dbReference>
<dbReference type="InterPro" id="IPR050232">
    <property type="entry name" value="FBL13/AtMIF1-like"/>
</dbReference>
<dbReference type="PANTHER" id="PTHR31900">
    <property type="entry name" value="F-BOX/RNI SUPERFAMILY PROTEIN-RELATED"/>
    <property type="match status" value="1"/>
</dbReference>
<accession>A0AAV2G7I0</accession>
<keyword evidence="3" id="KW-1185">Reference proteome</keyword>
<evidence type="ECO:0000313" key="3">
    <source>
        <dbReference type="Proteomes" id="UP001497516"/>
    </source>
</evidence>
<dbReference type="InterPro" id="IPR032675">
    <property type="entry name" value="LRR_dom_sf"/>
</dbReference>
<dbReference type="InterPro" id="IPR055411">
    <property type="entry name" value="LRR_FXL15/At3g58940/PEG3-like"/>
</dbReference>
<dbReference type="AlphaFoldDB" id="A0AAV2G7I0"/>
<dbReference type="PANTHER" id="PTHR31900:SF32">
    <property type="entry name" value="F-BOX_RNI_FBD-LIKE DOMAIN PROTEIN"/>
    <property type="match status" value="1"/>
</dbReference>
<organism evidence="2 3">
    <name type="scientific">Linum trigynum</name>
    <dbReference type="NCBI Taxonomy" id="586398"/>
    <lineage>
        <taxon>Eukaryota</taxon>
        <taxon>Viridiplantae</taxon>
        <taxon>Streptophyta</taxon>
        <taxon>Embryophyta</taxon>
        <taxon>Tracheophyta</taxon>
        <taxon>Spermatophyta</taxon>
        <taxon>Magnoliopsida</taxon>
        <taxon>eudicotyledons</taxon>
        <taxon>Gunneridae</taxon>
        <taxon>Pentapetalae</taxon>
        <taxon>rosids</taxon>
        <taxon>fabids</taxon>
        <taxon>Malpighiales</taxon>
        <taxon>Linaceae</taxon>
        <taxon>Linum</taxon>
    </lineage>
</organism>
<dbReference type="Pfam" id="PF24758">
    <property type="entry name" value="LRR_At5g56370"/>
    <property type="match status" value="1"/>
</dbReference>
<evidence type="ECO:0000313" key="2">
    <source>
        <dbReference type="EMBL" id="CAL1405700.1"/>
    </source>
</evidence>
<sequence length="303" mass="34387">MNHVIVSAGEARIKSEFPLFVNAVLRHHRNLDFVRPFSIDFTFSSSGVFPFDPQLDGKELGFGPRLEEAEVRFADAALPEILCKLPDSLYILEKLKVSQLGRFRMTATGFVSLPSLKTLLISDCTTNIETLRRLLSGRPVLKDLTLCFCSLEEDDDDEEKEIVVSSPSLRDLHIEMNPDDTESLCRSIIVIEAPELRNLYLADFTSLQFRLLTPFRDVASAKIFTTRFTVGSHQALIGLIIELSNVHEVRLIGKTAEYLRSGGEDVWMPAFPKLHKVNCPRSHLSWIVHFFMRKAGNLKYFEV</sequence>
<reference evidence="2 3" key="1">
    <citation type="submission" date="2024-04" db="EMBL/GenBank/DDBJ databases">
        <authorList>
            <person name="Fracassetti M."/>
        </authorList>
    </citation>
    <scope>NUCLEOTIDE SEQUENCE [LARGE SCALE GENOMIC DNA]</scope>
</reference>
<gene>
    <name evidence="2" type="ORF">LTRI10_LOCUS45472</name>
</gene>
<protein>
    <recommendedName>
        <fullName evidence="1">F-box/LRR-repeat protein 15/At3g58940/PEG3-like LRR domain-containing protein</fullName>
    </recommendedName>
</protein>
<evidence type="ECO:0000259" key="1">
    <source>
        <dbReference type="Pfam" id="PF24758"/>
    </source>
</evidence>
<dbReference type="SUPFAM" id="SSF52047">
    <property type="entry name" value="RNI-like"/>
    <property type="match status" value="1"/>
</dbReference>
<proteinExistence type="predicted"/>
<dbReference type="EMBL" id="OZ034821">
    <property type="protein sequence ID" value="CAL1405700.1"/>
    <property type="molecule type" value="Genomic_DNA"/>
</dbReference>